<comment type="caution">
    <text evidence="2">The sequence shown here is derived from an EMBL/GenBank/DDBJ whole genome shotgun (WGS) entry which is preliminary data.</text>
</comment>
<sequence>MKRVSILVTIITMFVFVLTAQAGEKEGDYFVGKWKLLVEGTPNGDSEMLVTFERNEKGEMIGTSGDAAGETPAVKFNRVEVTDDSVTAYWVAQGYDVYIFLEKIDDNSVEGSLMDMFDASGSRVVEE</sequence>
<gene>
    <name evidence="2" type="ORF">OM074_17090</name>
</gene>
<evidence type="ECO:0000313" key="3">
    <source>
        <dbReference type="Proteomes" id="UP001207408"/>
    </source>
</evidence>
<proteinExistence type="predicted"/>
<evidence type="ECO:0000256" key="1">
    <source>
        <dbReference type="SAM" id="SignalP"/>
    </source>
</evidence>
<reference evidence="2" key="1">
    <citation type="submission" date="2022-10" db="EMBL/GenBank/DDBJ databases">
        <authorList>
            <person name="Yu W.X."/>
        </authorList>
    </citation>
    <scope>NUCLEOTIDE SEQUENCE</scope>
    <source>
        <strain evidence="2">D04</strain>
    </source>
</reference>
<dbReference type="EMBL" id="JAPDPI010000044">
    <property type="protein sequence ID" value="MCW3807356.1"/>
    <property type="molecule type" value="Genomic_DNA"/>
</dbReference>
<accession>A0AAE3MGM0</accession>
<organism evidence="2 3">
    <name type="scientific">Plebeiibacterium marinum</name>
    <dbReference type="NCBI Taxonomy" id="2992111"/>
    <lineage>
        <taxon>Bacteria</taxon>
        <taxon>Pseudomonadati</taxon>
        <taxon>Bacteroidota</taxon>
        <taxon>Bacteroidia</taxon>
        <taxon>Marinilabiliales</taxon>
        <taxon>Marinilabiliaceae</taxon>
        <taxon>Plebeiibacterium</taxon>
    </lineage>
</organism>
<feature type="chain" id="PRO_5042138148" evidence="1">
    <location>
        <begin position="23"/>
        <end position="127"/>
    </location>
</feature>
<dbReference type="RefSeq" id="WP_301201685.1">
    <property type="nucleotide sequence ID" value="NZ_JAPDPI010000044.1"/>
</dbReference>
<feature type="signal peptide" evidence="1">
    <location>
        <begin position="1"/>
        <end position="22"/>
    </location>
</feature>
<keyword evidence="3" id="KW-1185">Reference proteome</keyword>
<keyword evidence="1" id="KW-0732">Signal</keyword>
<protein>
    <submittedName>
        <fullName evidence="2">Uncharacterized protein</fullName>
    </submittedName>
</protein>
<dbReference type="AlphaFoldDB" id="A0AAE3MGM0"/>
<evidence type="ECO:0000313" key="2">
    <source>
        <dbReference type="EMBL" id="MCW3807356.1"/>
    </source>
</evidence>
<name>A0AAE3MGM0_9BACT</name>
<dbReference type="Proteomes" id="UP001207408">
    <property type="component" value="Unassembled WGS sequence"/>
</dbReference>